<evidence type="ECO:0000256" key="2">
    <source>
        <dbReference type="PIRSR" id="PIRSR005962-1"/>
    </source>
</evidence>
<reference evidence="4" key="1">
    <citation type="journal article" date="2021" name="PeerJ">
        <title>Extensive microbial diversity within the chicken gut microbiome revealed by metagenomics and culture.</title>
        <authorList>
            <person name="Gilroy R."/>
            <person name="Ravi A."/>
            <person name="Getino M."/>
            <person name="Pursley I."/>
            <person name="Horton D.L."/>
            <person name="Alikhan N.F."/>
            <person name="Baker D."/>
            <person name="Gharbi K."/>
            <person name="Hall N."/>
            <person name="Watson M."/>
            <person name="Adriaenssens E.M."/>
            <person name="Foster-Nyarko E."/>
            <person name="Jarju S."/>
            <person name="Secka A."/>
            <person name="Antonio M."/>
            <person name="Oren A."/>
            <person name="Chaudhuri R.R."/>
            <person name="La Ragione R."/>
            <person name="Hildebrand F."/>
            <person name="Pallen M.J."/>
        </authorList>
    </citation>
    <scope>NUCLEOTIDE SEQUENCE</scope>
    <source>
        <strain evidence="4">USAMLcec2-132</strain>
    </source>
</reference>
<dbReference type="NCBIfam" id="TIGR01891">
    <property type="entry name" value="amidohydrolases"/>
    <property type="match status" value="1"/>
</dbReference>
<accession>A0A9D2SQ04</accession>
<evidence type="ECO:0000259" key="3">
    <source>
        <dbReference type="Pfam" id="PF07687"/>
    </source>
</evidence>
<keyword evidence="1" id="KW-0378">Hydrolase</keyword>
<keyword evidence="2" id="KW-0464">Manganese</keyword>
<dbReference type="GO" id="GO:0019877">
    <property type="term" value="P:diaminopimelate biosynthetic process"/>
    <property type="evidence" value="ECO:0007669"/>
    <property type="project" value="UniProtKB-ARBA"/>
</dbReference>
<comment type="cofactor">
    <cofactor evidence="2">
        <name>Mn(2+)</name>
        <dbReference type="ChEBI" id="CHEBI:29035"/>
    </cofactor>
    <text evidence="2">The Mn(2+) ion enhances activity.</text>
</comment>
<keyword evidence="2" id="KW-0479">Metal-binding</keyword>
<protein>
    <submittedName>
        <fullName evidence="4">Amidohydrolase</fullName>
    </submittedName>
</protein>
<feature type="binding site" evidence="2">
    <location>
        <position position="152"/>
    </location>
    <ligand>
        <name>Mn(2+)</name>
        <dbReference type="ChEBI" id="CHEBI:29035"/>
        <label>2</label>
    </ligand>
</feature>
<name>A0A9D2SQ04_9FIRM</name>
<dbReference type="AlphaFoldDB" id="A0A9D2SQ04"/>
<dbReference type="GO" id="GO:0050118">
    <property type="term" value="F:N-acetyldiaminopimelate deacetylase activity"/>
    <property type="evidence" value="ECO:0007669"/>
    <property type="project" value="UniProtKB-ARBA"/>
</dbReference>
<dbReference type="PANTHER" id="PTHR11014:SF63">
    <property type="entry name" value="METALLOPEPTIDASE, PUTATIVE (AFU_ORTHOLOGUE AFUA_6G09600)-RELATED"/>
    <property type="match status" value="1"/>
</dbReference>
<feature type="binding site" evidence="2">
    <location>
        <position position="92"/>
    </location>
    <ligand>
        <name>Mn(2+)</name>
        <dbReference type="ChEBI" id="CHEBI:29035"/>
        <label>2</label>
    </ligand>
</feature>
<dbReference type="PANTHER" id="PTHR11014">
    <property type="entry name" value="PEPTIDASE M20 FAMILY MEMBER"/>
    <property type="match status" value="1"/>
</dbReference>
<dbReference type="InterPro" id="IPR002933">
    <property type="entry name" value="Peptidase_M20"/>
</dbReference>
<dbReference type="Pfam" id="PF07687">
    <property type="entry name" value="M20_dimer"/>
    <property type="match status" value="1"/>
</dbReference>
<organism evidence="4 5">
    <name type="scientific">Candidatus Eisenbergiella merdavium</name>
    <dbReference type="NCBI Taxonomy" id="2838551"/>
    <lineage>
        <taxon>Bacteria</taxon>
        <taxon>Bacillati</taxon>
        <taxon>Bacillota</taxon>
        <taxon>Clostridia</taxon>
        <taxon>Lachnospirales</taxon>
        <taxon>Lachnospiraceae</taxon>
        <taxon>Eisenbergiella</taxon>
    </lineage>
</organism>
<dbReference type="Gene3D" id="3.30.70.360">
    <property type="match status" value="1"/>
</dbReference>
<feature type="domain" description="Peptidase M20 dimerisation" evidence="3">
    <location>
        <begin position="176"/>
        <end position="273"/>
    </location>
</feature>
<dbReference type="EMBL" id="DWWS01000015">
    <property type="protein sequence ID" value="HJC22696.1"/>
    <property type="molecule type" value="Genomic_DNA"/>
</dbReference>
<feature type="binding site" evidence="2">
    <location>
        <position position="94"/>
    </location>
    <ligand>
        <name>Mn(2+)</name>
        <dbReference type="ChEBI" id="CHEBI:29035"/>
        <label>2</label>
    </ligand>
</feature>
<reference evidence="4" key="2">
    <citation type="submission" date="2021-04" db="EMBL/GenBank/DDBJ databases">
        <authorList>
            <person name="Gilroy R."/>
        </authorList>
    </citation>
    <scope>NUCLEOTIDE SEQUENCE</scope>
    <source>
        <strain evidence="4">USAMLcec2-132</strain>
    </source>
</reference>
<sequence>MQERLKEIFEWFHKNPELSYEEYRTTERIRKLLTEAGIEILPFPLETGLAAVIRGEKEGPVQALRCDIDALPIQEETGLPYASETPGRMHACGHDFHITAGLGAAFLLQERKQELAGTVKLLFQPGEESSLGALKMLETDVCDDVERIWGLHADPTNEAGVIGLREGYVSAAVDRFVIAIRGVGCHGAHPDDGIDPIPAACAVVQALQTIVTRNVNAFHPALISVTRIQAGNTWNVIPEEAVLEGTVRTMDRKDRSLMQERLTEIAEKTARAYGAQAQTEWIPGPPAVINDSEMAEYAADIARRRGFTVVPEEQSLGGDDFSFYEEKIPGCYIKIGTGKGQLIHQPGFMVEESVLEPAAAYLAAVLMGSEGRSGIETSDRKYE</sequence>
<evidence type="ECO:0000313" key="4">
    <source>
        <dbReference type="EMBL" id="HJC22696.1"/>
    </source>
</evidence>
<evidence type="ECO:0000313" key="5">
    <source>
        <dbReference type="Proteomes" id="UP000823891"/>
    </source>
</evidence>
<dbReference type="Pfam" id="PF01546">
    <property type="entry name" value="Peptidase_M20"/>
    <property type="match status" value="1"/>
</dbReference>
<dbReference type="InterPro" id="IPR017439">
    <property type="entry name" value="Amidohydrolase"/>
</dbReference>
<evidence type="ECO:0000256" key="1">
    <source>
        <dbReference type="ARBA" id="ARBA00022801"/>
    </source>
</evidence>
<dbReference type="InterPro" id="IPR011650">
    <property type="entry name" value="Peptidase_M20_dimer"/>
</dbReference>
<gene>
    <name evidence="4" type="ORF">H9761_03210</name>
</gene>
<feature type="binding site" evidence="2">
    <location>
        <position position="344"/>
    </location>
    <ligand>
        <name>Mn(2+)</name>
        <dbReference type="ChEBI" id="CHEBI:29035"/>
        <label>2</label>
    </ligand>
</feature>
<dbReference type="Proteomes" id="UP000823891">
    <property type="component" value="Unassembled WGS sequence"/>
</dbReference>
<dbReference type="FunFam" id="3.30.70.360:FF:000001">
    <property type="entry name" value="N-acetyldiaminopimelate deacetylase"/>
    <property type="match status" value="1"/>
</dbReference>
<feature type="binding site" evidence="2">
    <location>
        <position position="128"/>
    </location>
    <ligand>
        <name>Mn(2+)</name>
        <dbReference type="ChEBI" id="CHEBI:29035"/>
        <label>2</label>
    </ligand>
</feature>
<dbReference type="PIRSF" id="PIRSF005962">
    <property type="entry name" value="Pept_M20D_amidohydro"/>
    <property type="match status" value="1"/>
</dbReference>
<dbReference type="GO" id="GO:0046872">
    <property type="term" value="F:metal ion binding"/>
    <property type="evidence" value="ECO:0007669"/>
    <property type="project" value="UniProtKB-KW"/>
</dbReference>
<dbReference type="Gene3D" id="3.40.630.10">
    <property type="entry name" value="Zn peptidases"/>
    <property type="match status" value="1"/>
</dbReference>
<comment type="caution">
    <text evidence="4">The sequence shown here is derived from an EMBL/GenBank/DDBJ whole genome shotgun (WGS) entry which is preliminary data.</text>
</comment>
<dbReference type="SUPFAM" id="SSF53187">
    <property type="entry name" value="Zn-dependent exopeptidases"/>
    <property type="match status" value="1"/>
</dbReference>
<proteinExistence type="predicted"/>
<dbReference type="SUPFAM" id="SSF55031">
    <property type="entry name" value="Bacterial exopeptidase dimerisation domain"/>
    <property type="match status" value="1"/>
</dbReference>
<dbReference type="InterPro" id="IPR036264">
    <property type="entry name" value="Bact_exopeptidase_dim_dom"/>
</dbReference>